<keyword evidence="8 12" id="KW-0808">Transferase</keyword>
<comment type="similarity">
    <text evidence="2 12">Belongs to the RNA methyltransferase RsmE family.</text>
</comment>
<evidence type="ECO:0000313" key="15">
    <source>
        <dbReference type="EMBL" id="HIX57826.1"/>
    </source>
</evidence>
<dbReference type="InterPro" id="IPR046887">
    <property type="entry name" value="RsmE_PUA-like"/>
</dbReference>
<dbReference type="PIRSF" id="PIRSF015601">
    <property type="entry name" value="MTase_slr0722"/>
    <property type="match status" value="1"/>
</dbReference>
<dbReference type="NCBIfam" id="TIGR00046">
    <property type="entry name" value="RsmE family RNA methyltransferase"/>
    <property type="match status" value="1"/>
</dbReference>
<evidence type="ECO:0000259" key="14">
    <source>
        <dbReference type="Pfam" id="PF20260"/>
    </source>
</evidence>
<proteinExistence type="inferred from homology"/>
<dbReference type="EMBL" id="DXEV01000202">
    <property type="protein sequence ID" value="HIX57826.1"/>
    <property type="molecule type" value="Genomic_DNA"/>
</dbReference>
<reference evidence="15" key="2">
    <citation type="submission" date="2021-04" db="EMBL/GenBank/DDBJ databases">
        <authorList>
            <person name="Gilroy R."/>
        </authorList>
    </citation>
    <scope>NUCLEOTIDE SEQUENCE</scope>
    <source>
        <strain evidence="15">USASDec5-558</strain>
    </source>
</reference>
<dbReference type="GO" id="GO:0070475">
    <property type="term" value="P:rRNA base methylation"/>
    <property type="evidence" value="ECO:0007669"/>
    <property type="project" value="TreeGrafter"/>
</dbReference>
<evidence type="ECO:0000256" key="10">
    <source>
        <dbReference type="ARBA" id="ARBA00025699"/>
    </source>
</evidence>
<keyword evidence="7 12" id="KW-0489">Methyltransferase</keyword>
<dbReference type="InterPro" id="IPR015947">
    <property type="entry name" value="PUA-like_sf"/>
</dbReference>
<evidence type="ECO:0000256" key="9">
    <source>
        <dbReference type="ARBA" id="ARBA00022691"/>
    </source>
</evidence>
<evidence type="ECO:0000256" key="8">
    <source>
        <dbReference type="ARBA" id="ARBA00022679"/>
    </source>
</evidence>
<keyword evidence="5 12" id="KW-0963">Cytoplasm</keyword>
<dbReference type="InterPro" id="IPR029026">
    <property type="entry name" value="tRNA_m1G_MTases_N"/>
</dbReference>
<dbReference type="Pfam" id="PF04452">
    <property type="entry name" value="Methyltrans_RNA"/>
    <property type="match status" value="1"/>
</dbReference>
<dbReference type="CDD" id="cd18084">
    <property type="entry name" value="RsmE-like"/>
    <property type="match status" value="1"/>
</dbReference>
<evidence type="ECO:0000256" key="12">
    <source>
        <dbReference type="PIRNR" id="PIRNR015601"/>
    </source>
</evidence>
<evidence type="ECO:0000256" key="4">
    <source>
        <dbReference type="ARBA" id="ARBA00013673"/>
    </source>
</evidence>
<comment type="caution">
    <text evidence="15">The sequence shown here is derived from an EMBL/GenBank/DDBJ whole genome shotgun (WGS) entry which is preliminary data.</text>
</comment>
<evidence type="ECO:0000256" key="3">
    <source>
        <dbReference type="ARBA" id="ARBA00012328"/>
    </source>
</evidence>
<evidence type="ECO:0000256" key="5">
    <source>
        <dbReference type="ARBA" id="ARBA00022490"/>
    </source>
</evidence>
<evidence type="ECO:0000256" key="2">
    <source>
        <dbReference type="ARBA" id="ARBA00005528"/>
    </source>
</evidence>
<dbReference type="AlphaFoldDB" id="A0A9D1WES3"/>
<keyword evidence="9 12" id="KW-0949">S-adenosyl-L-methionine</keyword>
<dbReference type="Gene3D" id="2.40.240.20">
    <property type="entry name" value="Hypothetical PUA domain-like, domain 1"/>
    <property type="match status" value="1"/>
</dbReference>
<dbReference type="Pfam" id="PF20260">
    <property type="entry name" value="PUA_4"/>
    <property type="match status" value="1"/>
</dbReference>
<dbReference type="Proteomes" id="UP000886829">
    <property type="component" value="Unassembled WGS sequence"/>
</dbReference>
<sequence>MRIPRIYDSKMQTQLGSELQLDESGANHVSKVLRLKTGDLIRVFDGRGHEFEATLVQVGKKTVVTLSRELTNNSESPLWVELLQVISRGDRMDFTLQKAVELGVSKIIPLTSERCGVKLDGERAAKKIESYQKLVISACEQCGRAVVPQVAPLQSLDSLLQELQTGSDNTPTTTPDGREFINITLDPRATHKLTSLPPTKAYRLLIGPEGGFSADEVQQTLAAGFTGVTLGPRILRTETTALVTLSILGSHFGDL</sequence>
<evidence type="ECO:0000313" key="16">
    <source>
        <dbReference type="Proteomes" id="UP000886829"/>
    </source>
</evidence>
<feature type="domain" description="Ribosomal RNA small subunit methyltransferase E PUA-like" evidence="14">
    <location>
        <begin position="21"/>
        <end position="63"/>
    </location>
</feature>
<evidence type="ECO:0000259" key="13">
    <source>
        <dbReference type="Pfam" id="PF04452"/>
    </source>
</evidence>
<evidence type="ECO:0000256" key="11">
    <source>
        <dbReference type="ARBA" id="ARBA00047944"/>
    </source>
</evidence>
<dbReference type="PANTHER" id="PTHR30027">
    <property type="entry name" value="RIBOSOMAL RNA SMALL SUBUNIT METHYLTRANSFERASE E"/>
    <property type="match status" value="1"/>
</dbReference>
<dbReference type="SUPFAM" id="SSF75217">
    <property type="entry name" value="alpha/beta knot"/>
    <property type="match status" value="1"/>
</dbReference>
<dbReference type="Gene3D" id="3.40.1280.10">
    <property type="match status" value="1"/>
</dbReference>
<feature type="domain" description="Ribosomal RNA small subunit methyltransferase E methyltransferase" evidence="13">
    <location>
        <begin position="75"/>
        <end position="248"/>
    </location>
</feature>
<evidence type="ECO:0000256" key="6">
    <source>
        <dbReference type="ARBA" id="ARBA00022552"/>
    </source>
</evidence>
<reference evidence="15" key="1">
    <citation type="journal article" date="2021" name="PeerJ">
        <title>Extensive microbial diversity within the chicken gut microbiome revealed by metagenomics and culture.</title>
        <authorList>
            <person name="Gilroy R."/>
            <person name="Ravi A."/>
            <person name="Getino M."/>
            <person name="Pursley I."/>
            <person name="Horton D.L."/>
            <person name="Alikhan N.F."/>
            <person name="Baker D."/>
            <person name="Gharbi K."/>
            <person name="Hall N."/>
            <person name="Watson M."/>
            <person name="Adriaenssens E.M."/>
            <person name="Foster-Nyarko E."/>
            <person name="Jarju S."/>
            <person name="Secka A."/>
            <person name="Antonio M."/>
            <person name="Oren A."/>
            <person name="Chaudhuri R.R."/>
            <person name="La Ragione R."/>
            <person name="Hildebrand F."/>
            <person name="Pallen M.J."/>
        </authorList>
    </citation>
    <scope>NUCLEOTIDE SEQUENCE</scope>
    <source>
        <strain evidence="15">USASDec5-558</strain>
    </source>
</reference>
<dbReference type="GO" id="GO:0005737">
    <property type="term" value="C:cytoplasm"/>
    <property type="evidence" value="ECO:0007669"/>
    <property type="project" value="UniProtKB-SubCell"/>
</dbReference>
<accession>A0A9D1WES3</accession>
<dbReference type="PANTHER" id="PTHR30027:SF3">
    <property type="entry name" value="16S RRNA (URACIL(1498)-N(3))-METHYLTRANSFERASE"/>
    <property type="match status" value="1"/>
</dbReference>
<dbReference type="InterPro" id="IPR046886">
    <property type="entry name" value="RsmE_MTase_dom"/>
</dbReference>
<dbReference type="InterPro" id="IPR029028">
    <property type="entry name" value="Alpha/beta_knot_MTases"/>
</dbReference>
<protein>
    <recommendedName>
        <fullName evidence="4 12">Ribosomal RNA small subunit methyltransferase E</fullName>
        <ecNumber evidence="3 12">2.1.1.193</ecNumber>
    </recommendedName>
</protein>
<dbReference type="EC" id="2.1.1.193" evidence="3 12"/>
<keyword evidence="6 12" id="KW-0698">rRNA processing</keyword>
<dbReference type="InterPro" id="IPR006700">
    <property type="entry name" value="RsmE"/>
</dbReference>
<gene>
    <name evidence="15" type="ORF">H9850_10210</name>
</gene>
<dbReference type="GO" id="GO:0070042">
    <property type="term" value="F:rRNA (uridine-N3-)-methyltransferase activity"/>
    <property type="evidence" value="ECO:0007669"/>
    <property type="project" value="TreeGrafter"/>
</dbReference>
<dbReference type="NCBIfam" id="NF008692">
    <property type="entry name" value="PRK11713.1-5"/>
    <property type="match status" value="1"/>
</dbReference>
<organism evidence="15 16">
    <name type="scientific">Candidatus Anaerobiospirillum pullistercoris</name>
    <dbReference type="NCBI Taxonomy" id="2838452"/>
    <lineage>
        <taxon>Bacteria</taxon>
        <taxon>Pseudomonadati</taxon>
        <taxon>Pseudomonadota</taxon>
        <taxon>Gammaproteobacteria</taxon>
        <taxon>Aeromonadales</taxon>
        <taxon>Succinivibrionaceae</taxon>
        <taxon>Anaerobiospirillum</taxon>
    </lineage>
</organism>
<name>A0A9D1WES3_9GAMM</name>
<comment type="subcellular location">
    <subcellularLocation>
        <location evidence="1 12">Cytoplasm</location>
    </subcellularLocation>
</comment>
<evidence type="ECO:0000256" key="1">
    <source>
        <dbReference type="ARBA" id="ARBA00004496"/>
    </source>
</evidence>
<dbReference type="SUPFAM" id="SSF88697">
    <property type="entry name" value="PUA domain-like"/>
    <property type="match status" value="1"/>
</dbReference>
<evidence type="ECO:0000256" key="7">
    <source>
        <dbReference type="ARBA" id="ARBA00022603"/>
    </source>
</evidence>
<comment type="catalytic activity">
    <reaction evidence="11 12">
        <text>uridine(1498) in 16S rRNA + S-adenosyl-L-methionine = N(3)-methyluridine(1498) in 16S rRNA + S-adenosyl-L-homocysteine + H(+)</text>
        <dbReference type="Rhea" id="RHEA:42920"/>
        <dbReference type="Rhea" id="RHEA-COMP:10283"/>
        <dbReference type="Rhea" id="RHEA-COMP:10284"/>
        <dbReference type="ChEBI" id="CHEBI:15378"/>
        <dbReference type="ChEBI" id="CHEBI:57856"/>
        <dbReference type="ChEBI" id="CHEBI:59789"/>
        <dbReference type="ChEBI" id="CHEBI:65315"/>
        <dbReference type="ChEBI" id="CHEBI:74502"/>
        <dbReference type="EC" id="2.1.1.193"/>
    </reaction>
</comment>
<comment type="function">
    <text evidence="10 12">Specifically methylates the N3 position of the uracil ring of uridine 1498 (m3U1498) in 16S rRNA. Acts on the fully assembled 30S ribosomal subunit.</text>
</comment>